<keyword evidence="1" id="KW-0812">Transmembrane</keyword>
<organism evidence="2">
    <name type="scientific">marine sediment metagenome</name>
    <dbReference type="NCBI Taxonomy" id="412755"/>
    <lineage>
        <taxon>unclassified sequences</taxon>
        <taxon>metagenomes</taxon>
        <taxon>ecological metagenomes</taxon>
    </lineage>
</organism>
<keyword evidence="1" id="KW-1133">Transmembrane helix</keyword>
<keyword evidence="1" id="KW-0472">Membrane</keyword>
<evidence type="ECO:0000313" key="2">
    <source>
        <dbReference type="EMBL" id="KKK88109.1"/>
    </source>
</evidence>
<feature type="transmembrane region" description="Helical" evidence="1">
    <location>
        <begin position="41"/>
        <end position="63"/>
    </location>
</feature>
<proteinExistence type="predicted"/>
<accession>A0A0F9BBT1</accession>
<feature type="transmembrane region" description="Helical" evidence="1">
    <location>
        <begin position="7"/>
        <end position="35"/>
    </location>
</feature>
<comment type="caution">
    <text evidence="2">The sequence shown here is derived from an EMBL/GenBank/DDBJ whole genome shotgun (WGS) entry which is preliminary data.</text>
</comment>
<protein>
    <submittedName>
        <fullName evidence="2">Uncharacterized protein</fullName>
    </submittedName>
</protein>
<sequence>MKKSTKVIIGILTFFPVLHLVFDLLAGSISVIIGADSFLNALLATSVFVNSYRWLLITSYLVLALVNKKSGSRIMWFFTIFIGSIYIVPLYWYLYIWKDDMYAVSND</sequence>
<feature type="transmembrane region" description="Helical" evidence="1">
    <location>
        <begin position="75"/>
        <end position="94"/>
    </location>
</feature>
<dbReference type="AlphaFoldDB" id="A0A0F9BBT1"/>
<gene>
    <name evidence="2" type="ORF">LCGC14_2746470</name>
</gene>
<dbReference type="EMBL" id="LAZR01050104">
    <property type="protein sequence ID" value="KKK88109.1"/>
    <property type="molecule type" value="Genomic_DNA"/>
</dbReference>
<evidence type="ECO:0000256" key="1">
    <source>
        <dbReference type="SAM" id="Phobius"/>
    </source>
</evidence>
<reference evidence="2" key="1">
    <citation type="journal article" date="2015" name="Nature">
        <title>Complex archaea that bridge the gap between prokaryotes and eukaryotes.</title>
        <authorList>
            <person name="Spang A."/>
            <person name="Saw J.H."/>
            <person name="Jorgensen S.L."/>
            <person name="Zaremba-Niedzwiedzka K."/>
            <person name="Martijn J."/>
            <person name="Lind A.E."/>
            <person name="van Eijk R."/>
            <person name="Schleper C."/>
            <person name="Guy L."/>
            <person name="Ettema T.J."/>
        </authorList>
    </citation>
    <scope>NUCLEOTIDE SEQUENCE</scope>
</reference>
<name>A0A0F9BBT1_9ZZZZ</name>